<feature type="region of interest" description="Disordered" evidence="1">
    <location>
        <begin position="99"/>
        <end position="142"/>
    </location>
</feature>
<reference evidence="2" key="1">
    <citation type="submission" date="2014-09" db="EMBL/GenBank/DDBJ databases">
        <authorList>
            <person name="Magalhaes I.L.F."/>
            <person name="Oliveira U."/>
            <person name="Santos F.R."/>
            <person name="Vidigal T.H.D.A."/>
            <person name="Brescovit A.D."/>
            <person name="Santos A.J."/>
        </authorList>
    </citation>
    <scope>NUCLEOTIDE SEQUENCE</scope>
    <source>
        <tissue evidence="2">Shoot tissue taken approximately 20 cm above the soil surface</tissue>
    </source>
</reference>
<dbReference type="AlphaFoldDB" id="A0A0A8XYR7"/>
<feature type="compositionally biased region" description="Basic and acidic residues" evidence="1">
    <location>
        <begin position="112"/>
        <end position="123"/>
    </location>
</feature>
<evidence type="ECO:0000256" key="1">
    <source>
        <dbReference type="SAM" id="MobiDB-lite"/>
    </source>
</evidence>
<organism evidence="2">
    <name type="scientific">Arundo donax</name>
    <name type="common">Giant reed</name>
    <name type="synonym">Donax arundinaceus</name>
    <dbReference type="NCBI Taxonomy" id="35708"/>
    <lineage>
        <taxon>Eukaryota</taxon>
        <taxon>Viridiplantae</taxon>
        <taxon>Streptophyta</taxon>
        <taxon>Embryophyta</taxon>
        <taxon>Tracheophyta</taxon>
        <taxon>Spermatophyta</taxon>
        <taxon>Magnoliopsida</taxon>
        <taxon>Liliopsida</taxon>
        <taxon>Poales</taxon>
        <taxon>Poaceae</taxon>
        <taxon>PACMAD clade</taxon>
        <taxon>Arundinoideae</taxon>
        <taxon>Arundineae</taxon>
        <taxon>Arundo</taxon>
    </lineage>
</organism>
<feature type="compositionally biased region" description="Low complexity" evidence="1">
    <location>
        <begin position="101"/>
        <end position="111"/>
    </location>
</feature>
<protein>
    <submittedName>
        <fullName evidence="2">Psei6</fullName>
    </submittedName>
</protein>
<dbReference type="EMBL" id="GBRH01280080">
    <property type="protein sequence ID" value="JAD17815.1"/>
    <property type="molecule type" value="Transcribed_RNA"/>
</dbReference>
<accession>A0A0A8XYR7</accession>
<evidence type="ECO:0000313" key="2">
    <source>
        <dbReference type="EMBL" id="JAD17815.1"/>
    </source>
</evidence>
<reference evidence="2" key="2">
    <citation type="journal article" date="2015" name="Data Brief">
        <title>Shoot transcriptome of the giant reed, Arundo donax.</title>
        <authorList>
            <person name="Barrero R.A."/>
            <person name="Guerrero F.D."/>
            <person name="Moolhuijzen P."/>
            <person name="Goolsby J.A."/>
            <person name="Tidwell J."/>
            <person name="Bellgard S.E."/>
            <person name="Bellgard M.I."/>
        </authorList>
    </citation>
    <scope>NUCLEOTIDE SEQUENCE</scope>
    <source>
        <tissue evidence="2">Shoot tissue taken approximately 20 cm above the soil surface</tissue>
    </source>
</reference>
<name>A0A0A8XYR7_ARUDO</name>
<proteinExistence type="predicted"/>
<feature type="region of interest" description="Disordered" evidence="1">
    <location>
        <begin position="1"/>
        <end position="27"/>
    </location>
</feature>
<sequence length="142" mass="14660">MASPAGPSVGAGRRLEGGELAGAGPGLLVHDGHVRRARARGVRRVDEQAVVHPGHHLLLAAHHAAEPQPVAGKPRLLRLPQGPPAELLDVSVAHVRDRAPPAHQHLAAAAAAERRAGGAHRDGEGEEEEEGLRHGRIGAALG</sequence>